<keyword evidence="17" id="KW-1185">Reference proteome</keyword>
<proteinExistence type="predicted"/>
<feature type="transmembrane region" description="Helical" evidence="12">
    <location>
        <begin position="80"/>
        <end position="102"/>
    </location>
</feature>
<dbReference type="GO" id="GO:0005886">
    <property type="term" value="C:plasma membrane"/>
    <property type="evidence" value="ECO:0007669"/>
    <property type="project" value="UniProtKB-SubCell"/>
</dbReference>
<dbReference type="Gene3D" id="2.60.120.1000">
    <property type="match status" value="1"/>
</dbReference>
<dbReference type="GO" id="GO:0004930">
    <property type="term" value="F:G protein-coupled receptor activity"/>
    <property type="evidence" value="ECO:0007669"/>
    <property type="project" value="InterPro"/>
</dbReference>
<dbReference type="SUPFAM" id="SSF48726">
    <property type="entry name" value="Immunoglobulin"/>
    <property type="match status" value="3"/>
</dbReference>
<feature type="domain" description="Fibrinogen C-terminal" evidence="15">
    <location>
        <begin position="538"/>
        <end position="594"/>
    </location>
</feature>
<keyword evidence="8" id="KW-1015">Disulfide bond</keyword>
<dbReference type="InterPro" id="IPR013783">
    <property type="entry name" value="Ig-like_fold"/>
</dbReference>
<keyword evidence="5" id="KW-0677">Repeat</keyword>
<keyword evidence="6 12" id="KW-1133">Transmembrane helix</keyword>
<dbReference type="AlphaFoldDB" id="A0A2B4R6Q4"/>
<evidence type="ECO:0000313" key="16">
    <source>
        <dbReference type="EMBL" id="PFX14034.1"/>
    </source>
</evidence>
<dbReference type="SMART" id="SM00409">
    <property type="entry name" value="IG"/>
    <property type="match status" value="3"/>
</dbReference>
<dbReference type="NCBIfam" id="NF040941">
    <property type="entry name" value="GGGWT_bact"/>
    <property type="match status" value="1"/>
</dbReference>
<evidence type="ECO:0000256" key="2">
    <source>
        <dbReference type="ARBA" id="ARBA00022475"/>
    </source>
</evidence>
<dbReference type="PROSITE" id="PS50835">
    <property type="entry name" value="IG_LIKE"/>
    <property type="match status" value="3"/>
</dbReference>
<name>A0A2B4R6Q4_STYPI</name>
<feature type="transmembrane region" description="Helical" evidence="12">
    <location>
        <begin position="47"/>
        <end position="68"/>
    </location>
</feature>
<evidence type="ECO:0000256" key="6">
    <source>
        <dbReference type="ARBA" id="ARBA00022989"/>
    </source>
</evidence>
<feature type="domain" description="G-protein coupled receptors family 1 profile" evidence="13">
    <location>
        <begin position="59"/>
        <end position="101"/>
    </location>
</feature>
<dbReference type="FunFam" id="2.60.40.10:FF:000005">
    <property type="entry name" value="Neuronal cell adhesion molecule"/>
    <property type="match status" value="1"/>
</dbReference>
<dbReference type="InterPro" id="IPR000276">
    <property type="entry name" value="GPCR_Rhodpsn"/>
</dbReference>
<dbReference type="Proteomes" id="UP000225706">
    <property type="component" value="Unassembled WGS sequence"/>
</dbReference>
<reference evidence="17" key="1">
    <citation type="journal article" date="2017" name="bioRxiv">
        <title>Comparative analysis of the genomes of Stylophora pistillata and Acropora digitifera provides evidence for extensive differences between species of corals.</title>
        <authorList>
            <person name="Voolstra C.R."/>
            <person name="Li Y."/>
            <person name="Liew Y.J."/>
            <person name="Baumgarten S."/>
            <person name="Zoccola D."/>
            <person name="Flot J.-F."/>
            <person name="Tambutte S."/>
            <person name="Allemand D."/>
            <person name="Aranda M."/>
        </authorList>
    </citation>
    <scope>NUCLEOTIDE SEQUENCE [LARGE SCALE GENOMIC DNA]</scope>
</reference>
<dbReference type="Pfam" id="PF07679">
    <property type="entry name" value="I-set"/>
    <property type="match status" value="2"/>
</dbReference>
<evidence type="ECO:0000256" key="9">
    <source>
        <dbReference type="ARBA" id="ARBA00023180"/>
    </source>
</evidence>
<protein>
    <submittedName>
        <fullName evidence="16">Peroxidasin</fullName>
    </submittedName>
</protein>
<feature type="region of interest" description="Disordered" evidence="11">
    <location>
        <begin position="255"/>
        <end position="282"/>
    </location>
</feature>
<evidence type="ECO:0000259" key="13">
    <source>
        <dbReference type="PROSITE" id="PS50262"/>
    </source>
</evidence>
<dbReference type="PANTHER" id="PTHR13817">
    <property type="entry name" value="TITIN"/>
    <property type="match status" value="1"/>
</dbReference>
<dbReference type="InterPro" id="IPR013098">
    <property type="entry name" value="Ig_I-set"/>
</dbReference>
<keyword evidence="7 12" id="KW-0472">Membrane</keyword>
<dbReference type="SMART" id="SM00408">
    <property type="entry name" value="IGc2"/>
    <property type="match status" value="3"/>
</dbReference>
<dbReference type="InterPro" id="IPR003599">
    <property type="entry name" value="Ig_sub"/>
</dbReference>
<evidence type="ECO:0000313" key="17">
    <source>
        <dbReference type="Proteomes" id="UP000225706"/>
    </source>
</evidence>
<dbReference type="Pfam" id="PF00001">
    <property type="entry name" value="7tm_1"/>
    <property type="match status" value="1"/>
</dbReference>
<keyword evidence="10" id="KW-0393">Immunoglobulin domain</keyword>
<dbReference type="PRINTS" id="PR00237">
    <property type="entry name" value="GPCRRHODOPSN"/>
</dbReference>
<evidence type="ECO:0000256" key="4">
    <source>
        <dbReference type="ARBA" id="ARBA00022729"/>
    </source>
</evidence>
<evidence type="ECO:0000256" key="1">
    <source>
        <dbReference type="ARBA" id="ARBA00004236"/>
    </source>
</evidence>
<feature type="domain" description="Ig-like" evidence="14">
    <location>
        <begin position="280"/>
        <end position="364"/>
    </location>
</feature>
<evidence type="ECO:0000256" key="11">
    <source>
        <dbReference type="SAM" id="MobiDB-lite"/>
    </source>
</evidence>
<keyword evidence="9" id="KW-0325">Glycoprotein</keyword>
<evidence type="ECO:0000259" key="14">
    <source>
        <dbReference type="PROSITE" id="PS50835"/>
    </source>
</evidence>
<dbReference type="Gene3D" id="2.60.40.10">
    <property type="entry name" value="Immunoglobulins"/>
    <property type="match status" value="3"/>
</dbReference>
<feature type="domain" description="Ig-like" evidence="14">
    <location>
        <begin position="369"/>
        <end position="454"/>
    </location>
</feature>
<feature type="domain" description="Ig-like" evidence="14">
    <location>
        <begin position="473"/>
        <end position="539"/>
    </location>
</feature>
<comment type="caution">
    <text evidence="16">The sequence shown here is derived from an EMBL/GenBank/DDBJ whole genome shotgun (WGS) entry which is preliminary data.</text>
</comment>
<dbReference type="InterPro" id="IPR002181">
    <property type="entry name" value="Fibrinogen_a/b/g_C_dom"/>
</dbReference>
<dbReference type="InterPro" id="IPR003598">
    <property type="entry name" value="Ig_sub2"/>
</dbReference>
<dbReference type="Gene3D" id="1.20.1070.10">
    <property type="entry name" value="Rhodopsin 7-helix transmembrane proteins"/>
    <property type="match status" value="1"/>
</dbReference>
<evidence type="ECO:0000259" key="15">
    <source>
        <dbReference type="PROSITE" id="PS51406"/>
    </source>
</evidence>
<dbReference type="PROSITE" id="PS50262">
    <property type="entry name" value="G_PROTEIN_RECEP_F1_2"/>
    <property type="match status" value="1"/>
</dbReference>
<accession>A0A2B4R6Q4</accession>
<dbReference type="InterPro" id="IPR036056">
    <property type="entry name" value="Fibrinogen-like_C"/>
</dbReference>
<evidence type="ECO:0000256" key="7">
    <source>
        <dbReference type="ARBA" id="ARBA00023136"/>
    </source>
</evidence>
<dbReference type="FunFam" id="2.60.40.10:FF:000273">
    <property type="entry name" value="contactin-3 isoform X1"/>
    <property type="match status" value="1"/>
</dbReference>
<dbReference type="EMBL" id="LSMT01000850">
    <property type="protein sequence ID" value="PFX14034.1"/>
    <property type="molecule type" value="Genomic_DNA"/>
</dbReference>
<dbReference type="InterPro" id="IPR007110">
    <property type="entry name" value="Ig-like_dom"/>
</dbReference>
<dbReference type="Gene3D" id="1.10.1220.70">
    <property type="match status" value="1"/>
</dbReference>
<dbReference type="Pfam" id="PF13927">
    <property type="entry name" value="Ig_3"/>
    <property type="match status" value="1"/>
</dbReference>
<dbReference type="PANTHER" id="PTHR13817:SF166">
    <property type="entry name" value="NEURONAL IGCAM-RELATED"/>
    <property type="match status" value="1"/>
</dbReference>
<keyword evidence="3 12" id="KW-0812">Transmembrane</keyword>
<evidence type="ECO:0000256" key="12">
    <source>
        <dbReference type="SAM" id="Phobius"/>
    </source>
</evidence>
<dbReference type="OrthoDB" id="10018303at2759"/>
<dbReference type="InterPro" id="IPR017452">
    <property type="entry name" value="GPCR_Rhodpsn_7TM"/>
</dbReference>
<dbReference type="SUPFAM" id="SSF81321">
    <property type="entry name" value="Family A G protein-coupled receptor-like"/>
    <property type="match status" value="2"/>
</dbReference>
<evidence type="ECO:0000256" key="10">
    <source>
        <dbReference type="ARBA" id="ARBA00023319"/>
    </source>
</evidence>
<dbReference type="PROSITE" id="PS51406">
    <property type="entry name" value="FIBRINOGEN_C_2"/>
    <property type="match status" value="1"/>
</dbReference>
<dbReference type="InterPro" id="IPR050964">
    <property type="entry name" value="Striated_Muscle_Regulatory"/>
</dbReference>
<evidence type="ECO:0000256" key="8">
    <source>
        <dbReference type="ARBA" id="ARBA00023157"/>
    </source>
</evidence>
<dbReference type="InterPro" id="IPR036179">
    <property type="entry name" value="Ig-like_dom_sf"/>
</dbReference>
<organism evidence="16 17">
    <name type="scientific">Stylophora pistillata</name>
    <name type="common">Smooth cauliflower coral</name>
    <dbReference type="NCBI Taxonomy" id="50429"/>
    <lineage>
        <taxon>Eukaryota</taxon>
        <taxon>Metazoa</taxon>
        <taxon>Cnidaria</taxon>
        <taxon>Anthozoa</taxon>
        <taxon>Hexacorallia</taxon>
        <taxon>Scleractinia</taxon>
        <taxon>Astrocoeniina</taxon>
        <taxon>Pocilloporidae</taxon>
        <taxon>Stylophora</taxon>
    </lineage>
</organism>
<evidence type="ECO:0000256" key="3">
    <source>
        <dbReference type="ARBA" id="ARBA00022692"/>
    </source>
</evidence>
<dbReference type="SUPFAM" id="SSF56496">
    <property type="entry name" value="Fibrinogen C-terminal domain-like"/>
    <property type="match status" value="1"/>
</dbReference>
<comment type="subcellular location">
    <subcellularLocation>
        <location evidence="1">Cell membrane</location>
    </subcellularLocation>
</comment>
<keyword evidence="2" id="KW-1003">Cell membrane</keyword>
<gene>
    <name evidence="16" type="primary">pxdn</name>
    <name evidence="16" type="ORF">AWC38_SpisGene21846</name>
</gene>
<sequence length="751" mass="82245">MSDLGSSYFVVVMSKTQKTTLTLRNGQNESDRNSLEKLGIGMTAGTVVNLFLILIIVVGNVLVIAAYVKNRRLHTGTNALIVSLAFSDLLVGSASLPIRIYGLIMNWKCLPAGRNLQRLVEIVKWMHYSNSAVNPFIYAFRDKDMKREFLRLLWFKRLSVNLSLWFGLIHVEVELYAYRQMLQLLNRPTEKNLGIQRAESDEKLSSMNSFYSDSNKDLHICHKRRAQTIDKGTNCSDSIDHEVIKKEVKLALSSITCKGPPGPRGPPGVKGDPGKTISAPSIRVPPTSIVVNETNKASLQCLVEGNPEPMVKWLKQNSSLPKEKRIVQSRGDLLIMDVTSRDNGMYTCVAKNILGVMKASATLTVQVAPKIIQKPSSVNVEEGKNLTLLCKAIGQPTPTIAWRKAFGQLPRRKTAVVNGNLIITNIAKVDIGAYACVAKNIIGEDSAVALVVVSSGLKFTLKPPEKVAASALSNVMLNCAAQGSSDIQWIKVGRGLASNHVLYPNGTLLLRKVSLDDTGTYSCLAKNSRRFIEVKTVVKVLRPMSSCSRLKTALSGISSGTYTIDSDGNGGLTPFSVYCDMSDKGGVGVTVISHDSEERTHVGGQDGCESNGCYSKDVQYSGVSTDQLSAITRVSQNCEQFIKFECKNDVSFLEEGSGWWMSRDGKRMNYWGGATGHEKMCECGVKNSCSSGYKCNCHGEFPRLSNVGWREDGGLLTDKSSLPVSQIRLGDLGDWPQEEGYYTIGKLKCYG</sequence>
<evidence type="ECO:0000256" key="5">
    <source>
        <dbReference type="ARBA" id="ARBA00022737"/>
    </source>
</evidence>
<keyword evidence="4" id="KW-0732">Signal</keyword>